<dbReference type="EMBL" id="KQ965740">
    <property type="protein sequence ID" value="KXS19035.1"/>
    <property type="molecule type" value="Genomic_DNA"/>
</dbReference>
<feature type="region of interest" description="Disordered" evidence="1">
    <location>
        <begin position="1"/>
        <end position="168"/>
    </location>
</feature>
<evidence type="ECO:0000313" key="3">
    <source>
        <dbReference type="Proteomes" id="UP000070544"/>
    </source>
</evidence>
<name>A0A139ARB8_GONPJ</name>
<keyword evidence="3" id="KW-1185">Reference proteome</keyword>
<gene>
    <name evidence="2" type="ORF">M427DRAFT_152957</name>
</gene>
<feature type="compositionally biased region" description="Low complexity" evidence="1">
    <location>
        <begin position="121"/>
        <end position="157"/>
    </location>
</feature>
<sequence length="301" mass="31990">MASAATVPPSQTPTKLSRPPSSPIRIPRASAAEVEEGEPLEQLAAEESSDEDSASNSSRSSPSPERLSPEAETAQAVPQELPAAVVPEQSAQDQVPATSPPRTPQRPLHPVSQSMPTQSHSAFGRAAAAQASSSSSSSSAAAAPPQTSSTSSSSGAAFGNGLGYGYRRMHDHHSDELIDLTESEDYVKSCVETHAFLWHEDLFFRESPRARRSYLSSSPAGDRLGRFLVSSRTPPGGNHFGPPPGRSRAGTPEQGSPLSASSLLSRKESGRKKEAEVRELEHGVWEIRFEDDLDDEIGGLE</sequence>
<accession>A0A139ARB8</accession>
<protein>
    <submittedName>
        <fullName evidence="2">Uncharacterized protein</fullName>
    </submittedName>
</protein>
<proteinExistence type="predicted"/>
<organism evidence="2 3">
    <name type="scientific">Gonapodya prolifera (strain JEL478)</name>
    <name type="common">Monoblepharis prolifera</name>
    <dbReference type="NCBI Taxonomy" id="1344416"/>
    <lineage>
        <taxon>Eukaryota</taxon>
        <taxon>Fungi</taxon>
        <taxon>Fungi incertae sedis</taxon>
        <taxon>Chytridiomycota</taxon>
        <taxon>Chytridiomycota incertae sedis</taxon>
        <taxon>Monoblepharidomycetes</taxon>
        <taxon>Monoblepharidales</taxon>
        <taxon>Gonapodyaceae</taxon>
        <taxon>Gonapodya</taxon>
    </lineage>
</organism>
<feature type="compositionally biased region" description="Low complexity" evidence="1">
    <location>
        <begin position="54"/>
        <end position="72"/>
    </location>
</feature>
<feature type="compositionally biased region" description="Polar residues" evidence="1">
    <location>
        <begin position="111"/>
        <end position="120"/>
    </location>
</feature>
<feature type="compositionally biased region" description="Polar residues" evidence="1">
    <location>
        <begin position="253"/>
        <end position="264"/>
    </location>
</feature>
<evidence type="ECO:0000256" key="1">
    <source>
        <dbReference type="SAM" id="MobiDB-lite"/>
    </source>
</evidence>
<feature type="region of interest" description="Disordered" evidence="1">
    <location>
        <begin position="224"/>
        <end position="275"/>
    </location>
</feature>
<dbReference type="Proteomes" id="UP000070544">
    <property type="component" value="Unassembled WGS sequence"/>
</dbReference>
<reference evidence="2 3" key="1">
    <citation type="journal article" date="2015" name="Genome Biol. Evol.">
        <title>Phylogenomic analyses indicate that early fungi evolved digesting cell walls of algal ancestors of land plants.</title>
        <authorList>
            <person name="Chang Y."/>
            <person name="Wang S."/>
            <person name="Sekimoto S."/>
            <person name="Aerts A.L."/>
            <person name="Choi C."/>
            <person name="Clum A."/>
            <person name="LaButti K.M."/>
            <person name="Lindquist E.A."/>
            <person name="Yee Ngan C."/>
            <person name="Ohm R.A."/>
            <person name="Salamov A.A."/>
            <person name="Grigoriev I.V."/>
            <person name="Spatafora J.W."/>
            <person name="Berbee M.L."/>
        </authorList>
    </citation>
    <scope>NUCLEOTIDE SEQUENCE [LARGE SCALE GENOMIC DNA]</scope>
    <source>
        <strain evidence="2 3">JEL478</strain>
    </source>
</reference>
<feature type="compositionally biased region" description="Basic and acidic residues" evidence="1">
    <location>
        <begin position="265"/>
        <end position="275"/>
    </location>
</feature>
<evidence type="ECO:0000313" key="2">
    <source>
        <dbReference type="EMBL" id="KXS19035.1"/>
    </source>
</evidence>
<dbReference type="AlphaFoldDB" id="A0A139ARB8"/>
<feature type="compositionally biased region" description="Low complexity" evidence="1">
    <location>
        <begin position="17"/>
        <end position="32"/>
    </location>
</feature>